<dbReference type="InterPro" id="IPR008921">
    <property type="entry name" value="DNA_pol3_clamp-load_cplx_C"/>
</dbReference>
<reference evidence="10" key="1">
    <citation type="submission" date="2016-04" db="EMBL/GenBank/DDBJ databases">
        <authorList>
            <person name="Evans L.H."/>
            <person name="Alamgir A."/>
            <person name="Owens N."/>
            <person name="Weber N.D."/>
            <person name="Virtaneva K."/>
            <person name="Barbian K."/>
            <person name="Babar A."/>
            <person name="Rosenke K."/>
        </authorList>
    </citation>
    <scope>NUCLEOTIDE SEQUENCE</scope>
    <source>
        <strain evidence="10">86-1</strain>
    </source>
</reference>
<dbReference type="Gene3D" id="1.20.272.10">
    <property type="match status" value="1"/>
</dbReference>
<comment type="similarity">
    <text evidence="7">Belongs to the DNA polymerase HolA subunit family.</text>
</comment>
<dbReference type="SUPFAM" id="SSF52540">
    <property type="entry name" value="P-loop containing nucleoside triphosphate hydrolases"/>
    <property type="match status" value="1"/>
</dbReference>
<dbReference type="AlphaFoldDB" id="A0A212J8B2"/>
<dbReference type="RefSeq" id="WP_296939423.1">
    <property type="nucleotide sequence ID" value="NZ_LT599032.1"/>
</dbReference>
<accession>A0A212J8B2</accession>
<proteinExistence type="inferred from homology"/>
<dbReference type="EC" id="2.7.7.7" evidence="1"/>
<name>A0A212J8B2_9BACT</name>
<keyword evidence="4" id="KW-0548">Nucleotidyltransferase</keyword>
<protein>
    <recommendedName>
        <fullName evidence="2">DNA polymerase III subunit delta</fullName>
        <ecNumber evidence="1">2.7.7.7</ecNumber>
    </recommendedName>
</protein>
<evidence type="ECO:0000256" key="4">
    <source>
        <dbReference type="ARBA" id="ARBA00022695"/>
    </source>
</evidence>
<dbReference type="GO" id="GO:0003677">
    <property type="term" value="F:DNA binding"/>
    <property type="evidence" value="ECO:0007669"/>
    <property type="project" value="InterPro"/>
</dbReference>
<dbReference type="InterPro" id="IPR027417">
    <property type="entry name" value="P-loop_NTPase"/>
</dbReference>
<dbReference type="PANTHER" id="PTHR34388">
    <property type="entry name" value="DNA POLYMERASE III SUBUNIT DELTA"/>
    <property type="match status" value="1"/>
</dbReference>
<dbReference type="EMBL" id="FLUM01000001">
    <property type="protein sequence ID" value="SBV95683.1"/>
    <property type="molecule type" value="Genomic_DNA"/>
</dbReference>
<dbReference type="GO" id="GO:0006261">
    <property type="term" value="P:DNA-templated DNA replication"/>
    <property type="evidence" value="ECO:0007669"/>
    <property type="project" value="TreeGrafter"/>
</dbReference>
<gene>
    <name evidence="10" type="ORF">KL86DYS1_11457</name>
</gene>
<feature type="domain" description="DNA polymerase III delta N-terminal" evidence="9">
    <location>
        <begin position="19"/>
        <end position="133"/>
    </location>
</feature>
<organism evidence="10">
    <name type="scientific">uncultured Dysgonomonas sp</name>
    <dbReference type="NCBI Taxonomy" id="206096"/>
    <lineage>
        <taxon>Bacteria</taxon>
        <taxon>Pseudomonadati</taxon>
        <taxon>Bacteroidota</taxon>
        <taxon>Bacteroidia</taxon>
        <taxon>Bacteroidales</taxon>
        <taxon>Dysgonomonadaceae</taxon>
        <taxon>Dysgonomonas</taxon>
        <taxon>environmental samples</taxon>
    </lineage>
</organism>
<evidence type="ECO:0000256" key="5">
    <source>
        <dbReference type="ARBA" id="ARBA00022705"/>
    </source>
</evidence>
<dbReference type="Gene3D" id="1.10.8.60">
    <property type="match status" value="1"/>
</dbReference>
<evidence type="ECO:0000256" key="6">
    <source>
        <dbReference type="ARBA" id="ARBA00022932"/>
    </source>
</evidence>
<sequence>MTFEQIIADIKARKFKPVYLLMGDEPYYIDEITDMLVSTVLPEEEKDFNQTIRYGMETDVASVITMARSFPMMSDYQLIVIKEAQNLTKIEELEVYAKNPLHTTVLVLNYKNGTLDKRKKLYAEIDKNGIVFESKKIPEYKIPAFISSYMQQKGLAIDAKSAQMLSDYLGNDLSKLTNEIAKLLIAMPKGQVQITPNLIEENIGISKDFNNFELLKAVIEKNTFKVNQIADYFEKNPKNNPLIVTLVVLFNFFSNLMICYWAKNKTEQGIAAELGFRNPYQAKDYVAAIRNYNAFKCMEILSLLRTYDAKCKGVDNVSTPDGELLKELLYKITH</sequence>
<evidence type="ECO:0000256" key="2">
    <source>
        <dbReference type="ARBA" id="ARBA00017703"/>
    </source>
</evidence>
<dbReference type="Gene3D" id="3.40.50.300">
    <property type="entry name" value="P-loop containing nucleotide triphosphate hydrolases"/>
    <property type="match status" value="1"/>
</dbReference>
<evidence type="ECO:0000256" key="8">
    <source>
        <dbReference type="ARBA" id="ARBA00049244"/>
    </source>
</evidence>
<dbReference type="Pfam" id="PF06144">
    <property type="entry name" value="DNA_pol3_delta"/>
    <property type="match status" value="1"/>
</dbReference>
<evidence type="ECO:0000256" key="7">
    <source>
        <dbReference type="ARBA" id="ARBA00034754"/>
    </source>
</evidence>
<evidence type="ECO:0000256" key="1">
    <source>
        <dbReference type="ARBA" id="ARBA00012417"/>
    </source>
</evidence>
<dbReference type="GO" id="GO:0003887">
    <property type="term" value="F:DNA-directed DNA polymerase activity"/>
    <property type="evidence" value="ECO:0007669"/>
    <property type="project" value="UniProtKB-KW"/>
</dbReference>
<comment type="catalytic activity">
    <reaction evidence="8">
        <text>DNA(n) + a 2'-deoxyribonucleoside 5'-triphosphate = DNA(n+1) + diphosphate</text>
        <dbReference type="Rhea" id="RHEA:22508"/>
        <dbReference type="Rhea" id="RHEA-COMP:17339"/>
        <dbReference type="Rhea" id="RHEA-COMP:17340"/>
        <dbReference type="ChEBI" id="CHEBI:33019"/>
        <dbReference type="ChEBI" id="CHEBI:61560"/>
        <dbReference type="ChEBI" id="CHEBI:173112"/>
        <dbReference type="EC" id="2.7.7.7"/>
    </reaction>
</comment>
<dbReference type="PANTHER" id="PTHR34388:SF1">
    <property type="entry name" value="DNA POLYMERASE III SUBUNIT DELTA"/>
    <property type="match status" value="1"/>
</dbReference>
<evidence type="ECO:0000256" key="3">
    <source>
        <dbReference type="ARBA" id="ARBA00022679"/>
    </source>
</evidence>
<keyword evidence="3" id="KW-0808">Transferase</keyword>
<dbReference type="NCBIfam" id="TIGR01128">
    <property type="entry name" value="holA"/>
    <property type="match status" value="1"/>
</dbReference>
<dbReference type="SUPFAM" id="SSF48019">
    <property type="entry name" value="post-AAA+ oligomerization domain-like"/>
    <property type="match status" value="1"/>
</dbReference>
<keyword evidence="6" id="KW-0239">DNA-directed DNA polymerase</keyword>
<evidence type="ECO:0000313" key="10">
    <source>
        <dbReference type="EMBL" id="SBV95683.1"/>
    </source>
</evidence>
<dbReference type="GO" id="GO:0009360">
    <property type="term" value="C:DNA polymerase III complex"/>
    <property type="evidence" value="ECO:0007669"/>
    <property type="project" value="InterPro"/>
</dbReference>
<keyword evidence="5" id="KW-0235">DNA replication</keyword>
<dbReference type="InterPro" id="IPR010372">
    <property type="entry name" value="DNA_pol3_delta_N"/>
</dbReference>
<evidence type="ECO:0000259" key="9">
    <source>
        <dbReference type="Pfam" id="PF06144"/>
    </source>
</evidence>
<dbReference type="InterPro" id="IPR005790">
    <property type="entry name" value="DNA_polIII_delta"/>
</dbReference>